<gene>
    <name evidence="1" type="ORF">HanXRQr2_Chr08g0336051</name>
</gene>
<accession>A0A9K3NCD1</accession>
<protein>
    <recommendedName>
        <fullName evidence="3">DUF4283 domain-containing protein</fullName>
    </recommendedName>
</protein>
<dbReference type="AlphaFoldDB" id="A0A9K3NCD1"/>
<evidence type="ECO:0000313" key="2">
    <source>
        <dbReference type="Proteomes" id="UP000215914"/>
    </source>
</evidence>
<comment type="caution">
    <text evidence="1">The sequence shown here is derived from an EMBL/GenBank/DDBJ whole genome shotgun (WGS) entry which is preliminary data.</text>
</comment>
<reference evidence="1" key="1">
    <citation type="journal article" date="2017" name="Nature">
        <title>The sunflower genome provides insights into oil metabolism, flowering and Asterid evolution.</title>
        <authorList>
            <person name="Badouin H."/>
            <person name="Gouzy J."/>
            <person name="Grassa C.J."/>
            <person name="Murat F."/>
            <person name="Staton S.E."/>
            <person name="Cottret L."/>
            <person name="Lelandais-Briere C."/>
            <person name="Owens G.L."/>
            <person name="Carrere S."/>
            <person name="Mayjonade B."/>
            <person name="Legrand L."/>
            <person name="Gill N."/>
            <person name="Kane N.C."/>
            <person name="Bowers J.E."/>
            <person name="Hubner S."/>
            <person name="Bellec A."/>
            <person name="Berard A."/>
            <person name="Berges H."/>
            <person name="Blanchet N."/>
            <person name="Boniface M.C."/>
            <person name="Brunel D."/>
            <person name="Catrice O."/>
            <person name="Chaidir N."/>
            <person name="Claudel C."/>
            <person name="Donnadieu C."/>
            <person name="Faraut T."/>
            <person name="Fievet G."/>
            <person name="Helmstetter N."/>
            <person name="King M."/>
            <person name="Knapp S.J."/>
            <person name="Lai Z."/>
            <person name="Le Paslier M.C."/>
            <person name="Lippi Y."/>
            <person name="Lorenzon L."/>
            <person name="Mandel J.R."/>
            <person name="Marage G."/>
            <person name="Marchand G."/>
            <person name="Marquand E."/>
            <person name="Bret-Mestries E."/>
            <person name="Morien E."/>
            <person name="Nambeesan S."/>
            <person name="Nguyen T."/>
            <person name="Pegot-Espagnet P."/>
            <person name="Pouilly N."/>
            <person name="Raftis F."/>
            <person name="Sallet E."/>
            <person name="Schiex T."/>
            <person name="Thomas J."/>
            <person name="Vandecasteele C."/>
            <person name="Vares D."/>
            <person name="Vear F."/>
            <person name="Vautrin S."/>
            <person name="Crespi M."/>
            <person name="Mangin B."/>
            <person name="Burke J.M."/>
            <person name="Salse J."/>
            <person name="Munos S."/>
            <person name="Vincourt P."/>
            <person name="Rieseberg L.H."/>
            <person name="Langlade N.B."/>
        </authorList>
    </citation>
    <scope>NUCLEOTIDE SEQUENCE</scope>
    <source>
        <tissue evidence="1">Leaves</tissue>
    </source>
</reference>
<dbReference type="Proteomes" id="UP000215914">
    <property type="component" value="Unassembled WGS sequence"/>
</dbReference>
<dbReference type="Gramene" id="mRNA:HanXRQr2_Chr08g0336051">
    <property type="protein sequence ID" value="mRNA:HanXRQr2_Chr08g0336051"/>
    <property type="gene ID" value="HanXRQr2_Chr08g0336051"/>
</dbReference>
<evidence type="ECO:0008006" key="3">
    <source>
        <dbReference type="Google" id="ProtNLM"/>
    </source>
</evidence>
<name>A0A9K3NCD1_HELAN</name>
<dbReference type="EMBL" id="MNCJ02000323">
    <property type="protein sequence ID" value="KAF5795124.1"/>
    <property type="molecule type" value="Genomic_DNA"/>
</dbReference>
<proteinExistence type="predicted"/>
<organism evidence="1 2">
    <name type="scientific">Helianthus annuus</name>
    <name type="common">Common sunflower</name>
    <dbReference type="NCBI Taxonomy" id="4232"/>
    <lineage>
        <taxon>Eukaryota</taxon>
        <taxon>Viridiplantae</taxon>
        <taxon>Streptophyta</taxon>
        <taxon>Embryophyta</taxon>
        <taxon>Tracheophyta</taxon>
        <taxon>Spermatophyta</taxon>
        <taxon>Magnoliopsida</taxon>
        <taxon>eudicotyledons</taxon>
        <taxon>Gunneridae</taxon>
        <taxon>Pentapetalae</taxon>
        <taxon>asterids</taxon>
        <taxon>campanulids</taxon>
        <taxon>Asterales</taxon>
        <taxon>Asteraceae</taxon>
        <taxon>Asteroideae</taxon>
        <taxon>Heliantheae alliance</taxon>
        <taxon>Heliantheae</taxon>
        <taxon>Helianthus</taxon>
    </lineage>
</organism>
<sequence>MSDLEFRLKDVWIGSYKLFISPARFVNDPVEKKSADKVWQPVRNVQEEDGTETELEKDKGKAVDQHVNVVGVGVPEINIDGDIGAFGEFYDCGLVVTVKGYTELISLRSLLKAMFQHSIQIHYVGGFTVLLVFRDKVERDSFLEDNVGWEVFLDSCVTWNGQILDVERIAWLKLHGVPLTLAKPQVFDVIASNFGKVIHSAQFEEEGRDLSYAVVGVLVNKVERIKQSCVIKWHKIKCNVLVEEEEAGWIPDCIVDLEEEVDCDVVMETPVVDKEKNNGTEEGEIVMEDQGINEGGRGGLEGSPVVTQQMYVHEESNSQLAEGSR</sequence>
<reference evidence="1" key="2">
    <citation type="submission" date="2020-06" db="EMBL/GenBank/DDBJ databases">
        <title>Helianthus annuus Genome sequencing and assembly Release 2.</title>
        <authorList>
            <person name="Gouzy J."/>
            <person name="Langlade N."/>
            <person name="Munos S."/>
        </authorList>
    </citation>
    <scope>NUCLEOTIDE SEQUENCE</scope>
    <source>
        <tissue evidence="1">Leaves</tissue>
    </source>
</reference>
<evidence type="ECO:0000313" key="1">
    <source>
        <dbReference type="EMBL" id="KAF5795124.1"/>
    </source>
</evidence>
<keyword evidence="2" id="KW-1185">Reference proteome</keyword>